<comment type="subunit">
    <text evidence="8">Monomer.</text>
</comment>
<dbReference type="HAMAP" id="MF_01113">
    <property type="entry name" value="DNApol_IV"/>
    <property type="match status" value="1"/>
</dbReference>
<dbReference type="GO" id="GO:0003684">
    <property type="term" value="F:damaged DNA binding"/>
    <property type="evidence" value="ECO:0007669"/>
    <property type="project" value="InterPro"/>
</dbReference>
<dbReference type="EMBL" id="FPAA01000004">
    <property type="protein sequence ID" value="SFS59649.1"/>
    <property type="molecule type" value="Genomic_DNA"/>
</dbReference>
<evidence type="ECO:0000256" key="1">
    <source>
        <dbReference type="ARBA" id="ARBA00010945"/>
    </source>
</evidence>
<dbReference type="InterPro" id="IPR043502">
    <property type="entry name" value="DNA/RNA_pol_sf"/>
</dbReference>
<dbReference type="GO" id="GO:0000287">
    <property type="term" value="F:magnesium ion binding"/>
    <property type="evidence" value="ECO:0007669"/>
    <property type="project" value="UniProtKB-UniRule"/>
</dbReference>
<keyword evidence="8" id="KW-0515">Mutator protein</keyword>
<keyword evidence="8" id="KW-0235">DNA replication</keyword>
<dbReference type="CDD" id="cd03586">
    <property type="entry name" value="PolY_Pol_IV_kappa"/>
    <property type="match status" value="1"/>
</dbReference>
<dbReference type="GO" id="GO:0005829">
    <property type="term" value="C:cytosol"/>
    <property type="evidence" value="ECO:0007669"/>
    <property type="project" value="TreeGrafter"/>
</dbReference>
<keyword evidence="7 8" id="KW-0234">DNA repair</keyword>
<evidence type="ECO:0000256" key="3">
    <source>
        <dbReference type="ARBA" id="ARBA00022695"/>
    </source>
</evidence>
<dbReference type="GO" id="GO:0006281">
    <property type="term" value="P:DNA repair"/>
    <property type="evidence" value="ECO:0007669"/>
    <property type="project" value="UniProtKB-UniRule"/>
</dbReference>
<dbReference type="PROSITE" id="PS50173">
    <property type="entry name" value="UMUC"/>
    <property type="match status" value="1"/>
</dbReference>
<dbReference type="AlphaFoldDB" id="A0A1I6R4Q0"/>
<dbReference type="SUPFAM" id="SSF56672">
    <property type="entry name" value="DNA/RNA polymerases"/>
    <property type="match status" value="1"/>
</dbReference>
<dbReference type="NCBIfam" id="NF002848">
    <property type="entry name" value="PRK03103.1"/>
    <property type="match status" value="1"/>
</dbReference>
<evidence type="ECO:0000313" key="10">
    <source>
        <dbReference type="EMBL" id="SFS59649.1"/>
    </source>
</evidence>
<dbReference type="RefSeq" id="WP_217895871.1">
    <property type="nucleotide sequence ID" value="NZ_FPAA01000004.1"/>
</dbReference>
<dbReference type="FunFam" id="3.40.1170.60:FF:000003">
    <property type="entry name" value="DNA polymerase eta"/>
    <property type="match status" value="1"/>
</dbReference>
<dbReference type="InterPro" id="IPR017961">
    <property type="entry name" value="DNA_pol_Y-fam_little_finger"/>
</dbReference>
<feature type="active site" evidence="8">
    <location>
        <position position="111"/>
    </location>
</feature>
<dbReference type="InterPro" id="IPR001126">
    <property type="entry name" value="UmuC"/>
</dbReference>
<evidence type="ECO:0000256" key="4">
    <source>
        <dbReference type="ARBA" id="ARBA00022723"/>
    </source>
</evidence>
<name>A0A1I6R4Q0_9BACL</name>
<accession>A0A1I6R4Q0</accession>
<evidence type="ECO:0000259" key="9">
    <source>
        <dbReference type="PROSITE" id="PS50173"/>
    </source>
</evidence>
<reference evidence="11" key="1">
    <citation type="submission" date="2016-10" db="EMBL/GenBank/DDBJ databases">
        <authorList>
            <person name="Varghese N."/>
            <person name="Submissions S."/>
        </authorList>
    </citation>
    <scope>NUCLEOTIDE SEQUENCE [LARGE SCALE GENOMIC DNA]</scope>
    <source>
        <strain evidence="11">DSM 45789</strain>
    </source>
</reference>
<protein>
    <recommendedName>
        <fullName evidence="8">DNA polymerase IV</fullName>
        <shortName evidence="8">Pol IV</shortName>
        <ecNumber evidence="8">2.7.7.7</ecNumber>
    </recommendedName>
</protein>
<comment type="similarity">
    <text evidence="1 8">Belongs to the DNA polymerase type-Y family.</text>
</comment>
<comment type="subcellular location">
    <subcellularLocation>
        <location evidence="8">Cytoplasm</location>
    </subcellularLocation>
</comment>
<dbReference type="PANTHER" id="PTHR11076:SF35">
    <property type="entry name" value="DNA REPAIR PROTEIN HOMOLOG YOBH"/>
    <property type="match status" value="1"/>
</dbReference>
<dbReference type="InterPro" id="IPR022880">
    <property type="entry name" value="DNApol_IV"/>
</dbReference>
<keyword evidence="6 8" id="KW-0460">Magnesium</keyword>
<keyword evidence="8" id="KW-0238">DNA-binding</keyword>
<comment type="cofactor">
    <cofactor evidence="8">
        <name>Mg(2+)</name>
        <dbReference type="ChEBI" id="CHEBI:18420"/>
    </cofactor>
    <text evidence="8">Binds 2 magnesium ions per subunit.</text>
</comment>
<gene>
    <name evidence="8" type="primary">dinB</name>
    <name evidence="10" type="ORF">SAMN05444972_104121</name>
</gene>
<dbReference type="Gene3D" id="1.10.150.20">
    <property type="entry name" value="5' to 3' exonuclease, C-terminal subdomain"/>
    <property type="match status" value="1"/>
</dbReference>
<evidence type="ECO:0000256" key="6">
    <source>
        <dbReference type="ARBA" id="ARBA00022842"/>
    </source>
</evidence>
<feature type="binding site" evidence="8">
    <location>
        <position position="14"/>
    </location>
    <ligand>
        <name>Mg(2+)</name>
        <dbReference type="ChEBI" id="CHEBI:18420"/>
    </ligand>
</feature>
<dbReference type="SUPFAM" id="SSF100879">
    <property type="entry name" value="Lesion bypass DNA polymerase (Y-family), little finger domain"/>
    <property type="match status" value="1"/>
</dbReference>
<dbReference type="Pfam" id="PF11799">
    <property type="entry name" value="IMS_C"/>
    <property type="match status" value="1"/>
</dbReference>
<keyword evidence="5 8" id="KW-0227">DNA damage</keyword>
<dbReference type="GO" id="GO:0003887">
    <property type="term" value="F:DNA-directed DNA polymerase activity"/>
    <property type="evidence" value="ECO:0007669"/>
    <property type="project" value="UniProtKB-UniRule"/>
</dbReference>
<dbReference type="InterPro" id="IPR043128">
    <property type="entry name" value="Rev_trsase/Diguanyl_cyclase"/>
</dbReference>
<proteinExistence type="inferred from homology"/>
<keyword evidence="8" id="KW-0963">Cytoplasm</keyword>
<dbReference type="EC" id="2.7.7.7" evidence="8"/>
<evidence type="ECO:0000256" key="7">
    <source>
        <dbReference type="ARBA" id="ARBA00023204"/>
    </source>
</evidence>
<keyword evidence="3 8" id="KW-0548">Nucleotidyltransferase</keyword>
<organism evidence="10 11">
    <name type="scientific">Marininema halotolerans</name>
    <dbReference type="NCBI Taxonomy" id="1155944"/>
    <lineage>
        <taxon>Bacteria</taxon>
        <taxon>Bacillati</taxon>
        <taxon>Bacillota</taxon>
        <taxon>Bacilli</taxon>
        <taxon>Bacillales</taxon>
        <taxon>Thermoactinomycetaceae</taxon>
        <taxon>Marininema</taxon>
    </lineage>
</organism>
<evidence type="ECO:0000256" key="5">
    <source>
        <dbReference type="ARBA" id="ARBA00022763"/>
    </source>
</evidence>
<dbReference type="PANTHER" id="PTHR11076">
    <property type="entry name" value="DNA REPAIR POLYMERASE UMUC / TRANSFERASE FAMILY MEMBER"/>
    <property type="match status" value="1"/>
</dbReference>
<dbReference type="Gene3D" id="3.30.1490.100">
    <property type="entry name" value="DNA polymerase, Y-family, little finger domain"/>
    <property type="match status" value="1"/>
</dbReference>
<keyword evidence="11" id="KW-1185">Reference proteome</keyword>
<dbReference type="GO" id="GO:0006261">
    <property type="term" value="P:DNA-templated DNA replication"/>
    <property type="evidence" value="ECO:0007669"/>
    <property type="project" value="UniProtKB-UniRule"/>
</dbReference>
<keyword evidence="2 8" id="KW-0808">Transferase</keyword>
<dbReference type="Gene3D" id="3.30.70.270">
    <property type="match status" value="1"/>
</dbReference>
<dbReference type="GO" id="GO:0042276">
    <property type="term" value="P:error-prone translesion synthesis"/>
    <property type="evidence" value="ECO:0007669"/>
    <property type="project" value="TreeGrafter"/>
</dbReference>
<keyword evidence="8" id="KW-0239">DNA-directed DNA polymerase</keyword>
<feature type="domain" description="UmuC" evidence="9">
    <location>
        <begin position="10"/>
        <end position="192"/>
    </location>
</feature>
<evidence type="ECO:0000256" key="2">
    <source>
        <dbReference type="ARBA" id="ARBA00022679"/>
    </source>
</evidence>
<dbReference type="Pfam" id="PF00817">
    <property type="entry name" value="IMS"/>
    <property type="match status" value="1"/>
</dbReference>
<keyword evidence="4 8" id="KW-0479">Metal-binding</keyword>
<dbReference type="NCBIfam" id="NF002677">
    <property type="entry name" value="PRK02406.1"/>
    <property type="match status" value="1"/>
</dbReference>
<dbReference type="Gene3D" id="3.40.1170.60">
    <property type="match status" value="1"/>
</dbReference>
<evidence type="ECO:0000313" key="11">
    <source>
        <dbReference type="Proteomes" id="UP000198660"/>
    </source>
</evidence>
<dbReference type="GO" id="GO:0009432">
    <property type="term" value="P:SOS response"/>
    <property type="evidence" value="ECO:0007669"/>
    <property type="project" value="TreeGrafter"/>
</dbReference>
<dbReference type="InterPro" id="IPR050116">
    <property type="entry name" value="DNA_polymerase-Y"/>
</dbReference>
<comment type="catalytic activity">
    <reaction evidence="8">
        <text>DNA(n) + a 2'-deoxyribonucleoside 5'-triphosphate = DNA(n+1) + diphosphate</text>
        <dbReference type="Rhea" id="RHEA:22508"/>
        <dbReference type="Rhea" id="RHEA-COMP:17339"/>
        <dbReference type="Rhea" id="RHEA-COMP:17340"/>
        <dbReference type="ChEBI" id="CHEBI:33019"/>
        <dbReference type="ChEBI" id="CHEBI:61560"/>
        <dbReference type="ChEBI" id="CHEBI:173112"/>
        <dbReference type="EC" id="2.7.7.7"/>
    </reaction>
</comment>
<feature type="binding site" evidence="8">
    <location>
        <position position="110"/>
    </location>
    <ligand>
        <name>Mg(2+)</name>
        <dbReference type="ChEBI" id="CHEBI:18420"/>
    </ligand>
</feature>
<dbReference type="InterPro" id="IPR036775">
    <property type="entry name" value="DNA_pol_Y-fam_lit_finger_sf"/>
</dbReference>
<dbReference type="Proteomes" id="UP000198660">
    <property type="component" value="Unassembled WGS sequence"/>
</dbReference>
<comment type="function">
    <text evidence="8">Poorly processive, error-prone DNA polymerase involved in untargeted mutagenesis. Copies undamaged DNA at stalled replication forks, which arise in vivo from mismatched or misaligned primer ends. These misaligned primers can be extended by PolIV. Exhibits no 3'-5' exonuclease (proofreading) activity. May be involved in translesional synthesis, in conjunction with the beta clamp from PolIII.</text>
</comment>
<feature type="site" description="Substrate discrimination" evidence="8">
    <location>
        <position position="19"/>
    </location>
</feature>
<sequence>MKMNETKRTILLADMNSFYASVEQAANPALKNQPVIVCGDPKRRHGIVLAASYEAKAYGVKTAMTVGEAQRLCPMAKLIPPRMATYVEVSTQIVEIMKEFSPLVEPFSIDEAFIDVTGCEQLFGDGKQTAQSLQSRIDKETGVSCSIGVGPNKLLAKMAAGLQKPHGLTVLTPQDVPRRIWPLPVKKLFGVGDRMERHFQRMAIRTIGDLAACDPNLLARRFGVVGRVLHQSAQGIDYSPVDPYTLDGCKSIGHQFTLPKDYVSEKEIHVVLRELAEEVGARVRRAKCVGRTVSLSLKGADFHSVHRSFTMPDASNIGRDIFDAAVHLMDQHWNQEPVRLVGITLSNLSSDDAIQLDLFHAKDKDYQLAEAIDEIRGRFGTQSIFLAQSLSEASVFTDRVGKIGGHLR</sequence>
<evidence type="ECO:0000256" key="8">
    <source>
        <dbReference type="HAMAP-Rule" id="MF_01113"/>
    </source>
</evidence>